<dbReference type="InterPro" id="IPR000569">
    <property type="entry name" value="HECT_dom"/>
</dbReference>
<accession>A0A9L0S5J2</accession>
<reference evidence="5" key="2">
    <citation type="submission" date="2025-08" db="UniProtKB">
        <authorList>
            <consortium name="Ensembl"/>
        </authorList>
    </citation>
    <scope>IDENTIFICATION</scope>
    <source>
        <strain evidence="5">Thoroughbred</strain>
    </source>
</reference>
<keyword evidence="1" id="KW-0808">Transferase</keyword>
<feature type="domain" description="HECT" evidence="4">
    <location>
        <begin position="40"/>
        <end position="203"/>
    </location>
</feature>
<dbReference type="Proteomes" id="UP000002281">
    <property type="component" value="Chromosome 1"/>
</dbReference>
<dbReference type="PROSITE" id="PS50237">
    <property type="entry name" value="HECT"/>
    <property type="match status" value="1"/>
</dbReference>
<keyword evidence="2 3" id="KW-0833">Ubl conjugation pathway</keyword>
<dbReference type="GO" id="GO:0004842">
    <property type="term" value="F:ubiquitin-protein transferase activity"/>
    <property type="evidence" value="ECO:0007669"/>
    <property type="project" value="InterPro"/>
</dbReference>
<evidence type="ECO:0000256" key="2">
    <source>
        <dbReference type="ARBA" id="ARBA00022786"/>
    </source>
</evidence>
<dbReference type="InterPro" id="IPR035983">
    <property type="entry name" value="Hect_E3_ubiquitin_ligase"/>
</dbReference>
<dbReference type="AlphaFoldDB" id="A0A9L0S5J2"/>
<keyword evidence="6" id="KW-1185">Reference proteome</keyword>
<sequence length="217" mass="24585">MKRNLVTHRISVNAATNTADLNSITNEFYNYLELIGCLRIITSLSDKYMLAKDILDYHVIKRVQAPFESFKQGLKTLGVLEKIQSYPEAFYSLFCHKPENLSAKVLSDLFTVHTLSDVQALGFWNSYLQAVEDGKSATTVEDILSFTTGCNSIPPAGFKPTPSLECLHMDFPVGNKCNNCLALPITNTYKEFQENMDFAIRNTLRLEKEESSHYIEH</sequence>
<evidence type="ECO:0000259" key="4">
    <source>
        <dbReference type="PROSITE" id="PS50237"/>
    </source>
</evidence>
<name>A0A9L0S5J2_HORSE</name>
<evidence type="ECO:0000313" key="5">
    <source>
        <dbReference type="Ensembl" id="ENSECAP00000069423.1"/>
    </source>
</evidence>
<evidence type="ECO:0000256" key="1">
    <source>
        <dbReference type="ARBA" id="ARBA00022679"/>
    </source>
</evidence>
<dbReference type="SUPFAM" id="SSF56204">
    <property type="entry name" value="Hect, E3 ligase catalytic domain"/>
    <property type="match status" value="1"/>
</dbReference>
<evidence type="ECO:0000313" key="6">
    <source>
        <dbReference type="Proteomes" id="UP000002281"/>
    </source>
</evidence>
<reference evidence="5 6" key="1">
    <citation type="journal article" date="2009" name="Science">
        <title>Genome sequence, comparative analysis, and population genetics of the domestic horse.</title>
        <authorList>
            <consortium name="Broad Institute Genome Sequencing Platform"/>
            <consortium name="Broad Institute Whole Genome Assembly Team"/>
            <person name="Wade C.M."/>
            <person name="Giulotto E."/>
            <person name="Sigurdsson S."/>
            <person name="Zoli M."/>
            <person name="Gnerre S."/>
            <person name="Imsland F."/>
            <person name="Lear T.L."/>
            <person name="Adelson D.L."/>
            <person name="Bailey E."/>
            <person name="Bellone R.R."/>
            <person name="Bloecker H."/>
            <person name="Distl O."/>
            <person name="Edgar R.C."/>
            <person name="Garber M."/>
            <person name="Leeb T."/>
            <person name="Mauceli E."/>
            <person name="MacLeod J.N."/>
            <person name="Penedo M.C.T."/>
            <person name="Raison J.M."/>
            <person name="Sharpe T."/>
            <person name="Vogel J."/>
            <person name="Andersson L."/>
            <person name="Antczak D.F."/>
            <person name="Biagi T."/>
            <person name="Binns M.M."/>
            <person name="Chowdhary B.P."/>
            <person name="Coleman S.J."/>
            <person name="Della Valle G."/>
            <person name="Fryc S."/>
            <person name="Guerin G."/>
            <person name="Hasegawa T."/>
            <person name="Hill E.W."/>
            <person name="Jurka J."/>
            <person name="Kiialainen A."/>
            <person name="Lindgren G."/>
            <person name="Liu J."/>
            <person name="Magnani E."/>
            <person name="Mickelson J.R."/>
            <person name="Murray J."/>
            <person name="Nergadze S.G."/>
            <person name="Onofrio R."/>
            <person name="Pedroni S."/>
            <person name="Piras M.F."/>
            <person name="Raudsepp T."/>
            <person name="Rocchi M."/>
            <person name="Roeed K.H."/>
            <person name="Ryder O.A."/>
            <person name="Searle S."/>
            <person name="Skow L."/>
            <person name="Swinburne J.E."/>
            <person name="Syvaenen A.C."/>
            <person name="Tozaki T."/>
            <person name="Valberg S.J."/>
            <person name="Vaudin M."/>
            <person name="White J.R."/>
            <person name="Zody M.C."/>
            <person name="Lander E.S."/>
            <person name="Lindblad-Toh K."/>
        </authorList>
    </citation>
    <scope>NUCLEOTIDE SEQUENCE [LARGE SCALE GENOMIC DNA]</scope>
    <source>
        <strain evidence="5 6">Thoroughbred</strain>
    </source>
</reference>
<protein>
    <submittedName>
        <fullName evidence="5">G2/M-phase specific E3 ubiquitin protein ligase</fullName>
    </submittedName>
</protein>
<organism evidence="5 6">
    <name type="scientific">Equus caballus</name>
    <name type="common">Horse</name>
    <dbReference type="NCBI Taxonomy" id="9796"/>
    <lineage>
        <taxon>Eukaryota</taxon>
        <taxon>Metazoa</taxon>
        <taxon>Chordata</taxon>
        <taxon>Craniata</taxon>
        <taxon>Vertebrata</taxon>
        <taxon>Euteleostomi</taxon>
        <taxon>Mammalia</taxon>
        <taxon>Eutheria</taxon>
        <taxon>Laurasiatheria</taxon>
        <taxon>Perissodactyla</taxon>
        <taxon>Equidae</taxon>
        <taxon>Equus</taxon>
    </lineage>
</organism>
<evidence type="ECO:0000256" key="3">
    <source>
        <dbReference type="PROSITE-ProRule" id="PRU00104"/>
    </source>
</evidence>
<dbReference type="Gene3D" id="3.30.2410.10">
    <property type="entry name" value="Hect, E3 ligase catalytic domain"/>
    <property type="match status" value="1"/>
</dbReference>
<reference evidence="5" key="3">
    <citation type="submission" date="2025-09" db="UniProtKB">
        <authorList>
            <consortium name="Ensembl"/>
        </authorList>
    </citation>
    <scope>IDENTIFICATION</scope>
    <source>
        <strain evidence="5">Thoroughbred</strain>
    </source>
</reference>
<dbReference type="Pfam" id="PF00632">
    <property type="entry name" value="HECT"/>
    <property type="match status" value="1"/>
</dbReference>
<dbReference type="GeneTree" id="ENSGT00950000182865"/>
<feature type="active site" description="Glycyl thioester intermediate" evidence="3">
    <location>
        <position position="177"/>
    </location>
</feature>
<gene>
    <name evidence="5" type="primary">G2E3</name>
</gene>
<proteinExistence type="predicted"/>
<dbReference type="Ensembl" id="ENSECAT00000117243.1">
    <property type="protein sequence ID" value="ENSECAP00000069423.1"/>
    <property type="gene ID" value="ENSECAG00000020895.4"/>
</dbReference>